<gene>
    <name evidence="1" type="ORF">METZ01_LOCUS114829</name>
</gene>
<feature type="non-terminal residue" evidence="1">
    <location>
        <position position="1"/>
    </location>
</feature>
<sequence>AADEAILVKIITFGQRGVPPKKKPLEKDEEENEYDDNLLEWIIKESLSAVIDKKLENVERHPNNIQTIIQAEVRLLNIESGSSKNSFRISATHTGGNKTSSLNRALNKLDWQIGRNLREFYMIASEVIEKNGNDITILTGNDMGLEEGTIFEVNSPGREKKYMDRLVTLPGKPRALAILTKIGKNTSRARIVRQWKKVKEGHRANEMIYDPTTTDLAIKINGHPVLNLTGKLWLNPFKKIAGSLTGQLGLLKDTREENNIFYGLGWEEKMNVMDRGKFQLSIGTHLPLNFTTRTDDENNLVSMIFFNPSINLTGSIILQRKNDVFIGLHYVTNDNIINDWYYSETEEKEDGTEETGYYEAIWDLAKGPPQLNTAGFYISFGLRFFDY</sequence>
<reference evidence="1" key="1">
    <citation type="submission" date="2018-05" db="EMBL/GenBank/DDBJ databases">
        <authorList>
            <person name="Lanie J.A."/>
            <person name="Ng W.-L."/>
            <person name="Kazmierczak K.M."/>
            <person name="Andrzejewski T.M."/>
            <person name="Davidsen T.M."/>
            <person name="Wayne K.J."/>
            <person name="Tettelin H."/>
            <person name="Glass J.I."/>
            <person name="Rusch D."/>
            <person name="Podicherti R."/>
            <person name="Tsui H.-C.T."/>
            <person name="Winkler M.E."/>
        </authorList>
    </citation>
    <scope>NUCLEOTIDE SEQUENCE</scope>
</reference>
<evidence type="ECO:0000313" key="1">
    <source>
        <dbReference type="EMBL" id="SVA61975.1"/>
    </source>
</evidence>
<name>A0A381XB33_9ZZZZ</name>
<protein>
    <submittedName>
        <fullName evidence="1">Uncharacterized protein</fullName>
    </submittedName>
</protein>
<dbReference type="AlphaFoldDB" id="A0A381XB33"/>
<accession>A0A381XB33</accession>
<proteinExistence type="predicted"/>
<organism evidence="1">
    <name type="scientific">marine metagenome</name>
    <dbReference type="NCBI Taxonomy" id="408172"/>
    <lineage>
        <taxon>unclassified sequences</taxon>
        <taxon>metagenomes</taxon>
        <taxon>ecological metagenomes</taxon>
    </lineage>
</organism>
<dbReference type="EMBL" id="UINC01014546">
    <property type="protein sequence ID" value="SVA61975.1"/>
    <property type="molecule type" value="Genomic_DNA"/>
</dbReference>